<reference evidence="2" key="1">
    <citation type="journal article" date="2012" name="Science">
        <title>The Paleozoic origin of enzymatic lignin decomposition reconstructed from 31 fungal genomes.</title>
        <authorList>
            <person name="Floudas D."/>
            <person name="Binder M."/>
            <person name="Riley R."/>
            <person name="Barry K."/>
            <person name="Blanchette R.A."/>
            <person name="Henrissat B."/>
            <person name="Martinez A.T."/>
            <person name="Otillar R."/>
            <person name="Spatafora J.W."/>
            <person name="Yadav J.S."/>
            <person name="Aerts A."/>
            <person name="Benoit I."/>
            <person name="Boyd A."/>
            <person name="Carlson A."/>
            <person name="Copeland A."/>
            <person name="Coutinho P.M."/>
            <person name="de Vries R.P."/>
            <person name="Ferreira P."/>
            <person name="Findley K."/>
            <person name="Foster B."/>
            <person name="Gaskell J."/>
            <person name="Glotzer D."/>
            <person name="Gorecki P."/>
            <person name="Heitman J."/>
            <person name="Hesse C."/>
            <person name="Hori C."/>
            <person name="Igarashi K."/>
            <person name="Jurgens J.A."/>
            <person name="Kallen N."/>
            <person name="Kersten P."/>
            <person name="Kohler A."/>
            <person name="Kuees U."/>
            <person name="Kumar T.K.A."/>
            <person name="Kuo A."/>
            <person name="LaButti K."/>
            <person name="Larrondo L.F."/>
            <person name="Lindquist E."/>
            <person name="Ling A."/>
            <person name="Lombard V."/>
            <person name="Lucas S."/>
            <person name="Lundell T."/>
            <person name="Martin R."/>
            <person name="McLaughlin D.J."/>
            <person name="Morgenstern I."/>
            <person name="Morin E."/>
            <person name="Murat C."/>
            <person name="Nagy L.G."/>
            <person name="Nolan M."/>
            <person name="Ohm R.A."/>
            <person name="Patyshakuliyeva A."/>
            <person name="Rokas A."/>
            <person name="Ruiz-Duenas F.J."/>
            <person name="Sabat G."/>
            <person name="Salamov A."/>
            <person name="Samejima M."/>
            <person name="Schmutz J."/>
            <person name="Slot J.C."/>
            <person name="St John F."/>
            <person name="Stenlid J."/>
            <person name="Sun H."/>
            <person name="Sun S."/>
            <person name="Syed K."/>
            <person name="Tsang A."/>
            <person name="Wiebenga A."/>
            <person name="Young D."/>
            <person name="Pisabarro A."/>
            <person name="Eastwood D.C."/>
            <person name="Martin F."/>
            <person name="Cullen D."/>
            <person name="Grigoriev I.V."/>
            <person name="Hibbett D.S."/>
        </authorList>
    </citation>
    <scope>NUCLEOTIDE SEQUENCE [LARGE SCALE GENOMIC DNA]</scope>
    <source>
        <strain evidence="2">RWD-64-598 SS2</strain>
    </source>
</reference>
<evidence type="ECO:0008006" key="3">
    <source>
        <dbReference type="Google" id="ProtNLM"/>
    </source>
</evidence>
<dbReference type="OrthoDB" id="3265815at2759"/>
<dbReference type="EMBL" id="JH711579">
    <property type="protein sequence ID" value="EIW80438.1"/>
    <property type="molecule type" value="Genomic_DNA"/>
</dbReference>
<evidence type="ECO:0000313" key="2">
    <source>
        <dbReference type="Proteomes" id="UP000053558"/>
    </source>
</evidence>
<dbReference type="RefSeq" id="XP_007769389.1">
    <property type="nucleotide sequence ID" value="XM_007771199.1"/>
</dbReference>
<dbReference type="Proteomes" id="UP000053558">
    <property type="component" value="Unassembled WGS sequence"/>
</dbReference>
<sequence>MSFGSNEGSPDWDTILSALSDYVDVDNILTPTQVPTPPPSTEVSSPPLLPYQLLDLVVETSPPASNLVAEDDVIISVSTAFFPGSGLHSCPPDLVILSSDSIHFFVHVSTLLDASSNAFDGLLPPSPGNRGRVGPSLTVTEPSDVLNVVLHAVYDRSCSHYGHSFECLSAAVAAMRTYGLSFQRYISPSTPLFSILLSHAPLRPIELYALAAEHDLDDLAVPTSSHLLSFHLPSISEGMVDRIGSRYLKRLFFLHLGRTEALKRILLQPLQMHTPTASCSIHDQRQVARAWAFSCAQLAWEARPDLSIWSIESALGPLEVQLTCDQCRDRLKEHVEIVKAQWSAVKRTI</sequence>
<evidence type="ECO:0000313" key="1">
    <source>
        <dbReference type="EMBL" id="EIW80438.1"/>
    </source>
</evidence>
<keyword evidence="2" id="KW-1185">Reference proteome</keyword>
<dbReference type="GeneID" id="19205436"/>
<dbReference type="AlphaFoldDB" id="A0A5M3MMN5"/>
<dbReference type="KEGG" id="cput:CONPUDRAFT_165962"/>
<name>A0A5M3MMN5_CONPW</name>
<proteinExistence type="predicted"/>
<protein>
    <recommendedName>
        <fullName evidence="3">BTB domain-containing protein</fullName>
    </recommendedName>
</protein>
<dbReference type="OMA" id="EVISQWA"/>
<gene>
    <name evidence="1" type="ORF">CONPUDRAFT_165962</name>
</gene>
<accession>A0A5M3MMN5</accession>
<organism evidence="1 2">
    <name type="scientific">Coniophora puteana (strain RWD-64-598)</name>
    <name type="common">Brown rot fungus</name>
    <dbReference type="NCBI Taxonomy" id="741705"/>
    <lineage>
        <taxon>Eukaryota</taxon>
        <taxon>Fungi</taxon>
        <taxon>Dikarya</taxon>
        <taxon>Basidiomycota</taxon>
        <taxon>Agaricomycotina</taxon>
        <taxon>Agaricomycetes</taxon>
        <taxon>Agaricomycetidae</taxon>
        <taxon>Boletales</taxon>
        <taxon>Coniophorineae</taxon>
        <taxon>Coniophoraceae</taxon>
        <taxon>Coniophora</taxon>
    </lineage>
</organism>
<comment type="caution">
    <text evidence="1">The sequence shown here is derived from an EMBL/GenBank/DDBJ whole genome shotgun (WGS) entry which is preliminary data.</text>
</comment>